<name>A8BQ19_GIAIC</name>
<dbReference type="OMA" id="QPWVAVY"/>
<evidence type="ECO:0000313" key="2">
    <source>
        <dbReference type="Proteomes" id="UP000001548"/>
    </source>
</evidence>
<keyword evidence="2" id="KW-1185">Reference proteome</keyword>
<dbReference type="GeneID" id="5698461"/>
<reference evidence="1 2" key="1">
    <citation type="journal article" date="2007" name="Science">
        <title>Genomic minimalism in the early diverging intestinal parasite Giardia lamblia.</title>
        <authorList>
            <person name="Morrison H.G."/>
            <person name="McArthur A.G."/>
            <person name="Gillin F.D."/>
            <person name="Aley S.B."/>
            <person name="Adam R.D."/>
            <person name="Olsen G.J."/>
            <person name="Best A.A."/>
            <person name="Cande W.Z."/>
            <person name="Chen F."/>
            <person name="Cipriano M.J."/>
            <person name="Davids B.J."/>
            <person name="Dawson S.C."/>
            <person name="Elmendorf H.G."/>
            <person name="Hehl A.B."/>
            <person name="Holder M.E."/>
            <person name="Huse S.M."/>
            <person name="Kim U.U."/>
            <person name="Lasek-Nesselquist E."/>
            <person name="Manning G."/>
            <person name="Nigam A."/>
            <person name="Nixon J.E."/>
            <person name="Palm D."/>
            <person name="Passamaneck N.E."/>
            <person name="Prabhu A."/>
            <person name="Reich C.I."/>
            <person name="Reiner D.S."/>
            <person name="Samuelson J."/>
            <person name="Svard S.G."/>
            <person name="Sogin M.L."/>
        </authorList>
    </citation>
    <scope>NUCLEOTIDE SEQUENCE [LARGE SCALE GENOMIC DNA]</scope>
    <source>
        <strain evidence="1 2">WB C6</strain>
    </source>
</reference>
<dbReference type="AlphaFoldDB" id="A8BQ19"/>
<protein>
    <submittedName>
        <fullName evidence="1">Uncharacterized protein</fullName>
    </submittedName>
</protein>
<dbReference type="KEGG" id="gla:GL50803_009916"/>
<accession>A8BQ19</accession>
<dbReference type="VEuPathDB" id="GiardiaDB:GL50803_9916"/>
<dbReference type="EMBL" id="AACB03000002">
    <property type="protein sequence ID" value="KAE8304090.1"/>
    <property type="molecule type" value="Genomic_DNA"/>
</dbReference>
<dbReference type="RefSeq" id="XP_001705568.1">
    <property type="nucleotide sequence ID" value="XM_001705516.1"/>
</dbReference>
<evidence type="ECO:0000313" key="1">
    <source>
        <dbReference type="EMBL" id="KAE8304090.1"/>
    </source>
</evidence>
<dbReference type="Proteomes" id="UP000001548">
    <property type="component" value="Unassembled WGS sequence"/>
</dbReference>
<organism evidence="1 2">
    <name type="scientific">Giardia intestinalis (strain ATCC 50803 / WB clone C6)</name>
    <name type="common">Giardia lamblia</name>
    <dbReference type="NCBI Taxonomy" id="184922"/>
    <lineage>
        <taxon>Eukaryota</taxon>
        <taxon>Metamonada</taxon>
        <taxon>Diplomonadida</taxon>
        <taxon>Hexamitidae</taxon>
        <taxon>Giardiinae</taxon>
        <taxon>Giardia</taxon>
    </lineage>
</organism>
<proteinExistence type="predicted"/>
<gene>
    <name evidence="1" type="ORF">GL50803_009916</name>
</gene>
<comment type="caution">
    <text evidence="1">The sequence shown here is derived from an EMBL/GenBank/DDBJ whole genome shotgun (WGS) entry which is preliminary data.</text>
</comment>
<sequence length="213" mass="24417">MPFDFTPNYDVFQLDDLACHLIMQRRTATEGAEKTGSGRHSPASSESWDDFKQIADVISDDLTADLRQMLAELDPYDQPWVAVYRSSDYARFPRDCAIVGSRERLFAYSDRRVFDLTEYVESPYDLEDLRFQNFWLYQTEAGDYFLVWTLACENEKISTIYTVFLFDADDNIVVIGQGKIDAFVKKMSLQGTNIDFIDNEGEPGSSKLNGTII</sequence>
<dbReference type="HOGENOM" id="CLU_1296504_0_0_1"/>